<sequence length="407" mass="45303">MKSVLLPSLLCVISCAGAFSLYSIDKNPYSLGSGEYMQQCGARQCGMGGAGLALSDSVNYNSANPATFGGIDFTTVSVTYRPEMTFLKDAHSGFKDFSNDFPFAELTISLGPYGTIFGGYRREQLLDYSVRYTDAQGYLIDRTGFGGTYGTFGGYALELQKRFAMGLSFEALYGRTSTSTAIVERPSEEFYLQPSLLQKTRFKAYQFTLGGMARLGKWSVAASGTAPLPLTGSTIDREHQIIQNYSGSDSVVIKQIDFFDETFVPLRGSMGCAYTPFKRLHCALDLNTVFWHMEGRGSEYRVGVGAEYFFADKRSPHYFLNIPLRAGYYFHDLGYNQAVVEQAGTFGFTLPTRNNYGSITVGLEAGRRYGDAYPEYVESFARISIQMTHKGRWGRLRRLKDFTLEPQ</sequence>
<keyword evidence="1" id="KW-0732">Signal</keyword>
<evidence type="ECO:0000313" key="3">
    <source>
        <dbReference type="Proteomes" id="UP000179243"/>
    </source>
</evidence>
<gene>
    <name evidence="2" type="ORF">A2519_21820</name>
</gene>
<dbReference type="Gene3D" id="2.40.160.60">
    <property type="entry name" value="Outer membrane protein transport protein (OMPP1/FadL/TodX)"/>
    <property type="match status" value="1"/>
</dbReference>
<feature type="chain" id="PRO_5009528328" description="Outer membrane protein beta-barrel domain-containing protein" evidence="1">
    <location>
        <begin position="19"/>
        <end position="407"/>
    </location>
</feature>
<reference evidence="2 3" key="1">
    <citation type="journal article" date="2016" name="Nat. Commun.">
        <title>Thousands of microbial genomes shed light on interconnected biogeochemical processes in an aquifer system.</title>
        <authorList>
            <person name="Anantharaman K."/>
            <person name="Brown C.T."/>
            <person name="Hug L.A."/>
            <person name="Sharon I."/>
            <person name="Castelle C.J."/>
            <person name="Probst A.J."/>
            <person name="Thomas B.C."/>
            <person name="Singh A."/>
            <person name="Wilkins M.J."/>
            <person name="Karaoz U."/>
            <person name="Brodie E.L."/>
            <person name="Williams K.H."/>
            <person name="Hubbard S.S."/>
            <person name="Banfield J.F."/>
        </authorList>
    </citation>
    <scope>NUCLEOTIDE SEQUENCE [LARGE SCALE GENOMIC DNA]</scope>
</reference>
<feature type="signal peptide" evidence="1">
    <location>
        <begin position="1"/>
        <end position="18"/>
    </location>
</feature>
<protein>
    <recommendedName>
        <fullName evidence="4">Outer membrane protein beta-barrel domain-containing protein</fullName>
    </recommendedName>
</protein>
<dbReference type="EMBL" id="MFYX01000145">
    <property type="protein sequence ID" value="OGK00561.1"/>
    <property type="molecule type" value="Genomic_DNA"/>
</dbReference>
<dbReference type="Proteomes" id="UP000179243">
    <property type="component" value="Unassembled WGS sequence"/>
</dbReference>
<name>A0A1F7F1Q4_UNCRA</name>
<evidence type="ECO:0000256" key="1">
    <source>
        <dbReference type="SAM" id="SignalP"/>
    </source>
</evidence>
<comment type="caution">
    <text evidence="2">The sequence shown here is derived from an EMBL/GenBank/DDBJ whole genome shotgun (WGS) entry which is preliminary data.</text>
</comment>
<organism evidence="2 3">
    <name type="scientific">Candidatus Raymondbacteria bacterium RIFOXYD12_FULL_49_13</name>
    <dbReference type="NCBI Taxonomy" id="1817890"/>
    <lineage>
        <taxon>Bacteria</taxon>
        <taxon>Raymondiibacteriota</taxon>
    </lineage>
</organism>
<evidence type="ECO:0008006" key="4">
    <source>
        <dbReference type="Google" id="ProtNLM"/>
    </source>
</evidence>
<evidence type="ECO:0000313" key="2">
    <source>
        <dbReference type="EMBL" id="OGK00561.1"/>
    </source>
</evidence>
<accession>A0A1F7F1Q4</accession>
<proteinExistence type="predicted"/>
<dbReference type="AlphaFoldDB" id="A0A1F7F1Q4"/>